<dbReference type="EMBL" id="WPCU01000004">
    <property type="protein sequence ID" value="MVA75476.1"/>
    <property type="molecule type" value="Genomic_DNA"/>
</dbReference>
<feature type="transmembrane region" description="Helical" evidence="1">
    <location>
        <begin position="87"/>
        <end position="107"/>
    </location>
</feature>
<gene>
    <name evidence="2" type="ORF">GC722_05450</name>
</gene>
<evidence type="ECO:0000256" key="1">
    <source>
        <dbReference type="SAM" id="Phobius"/>
    </source>
</evidence>
<feature type="transmembrane region" description="Helical" evidence="1">
    <location>
        <begin position="51"/>
        <end position="75"/>
    </location>
</feature>
<keyword evidence="1" id="KW-0472">Membrane</keyword>
<evidence type="ECO:0000313" key="2">
    <source>
        <dbReference type="EMBL" id="MVA75476.1"/>
    </source>
</evidence>
<keyword evidence="1" id="KW-1133">Transmembrane helix</keyword>
<comment type="caution">
    <text evidence="2">The sequence shown here is derived from an EMBL/GenBank/DDBJ whole genome shotgun (WGS) entry which is preliminary data.</text>
</comment>
<feature type="transmembrane region" description="Helical" evidence="1">
    <location>
        <begin position="144"/>
        <end position="164"/>
    </location>
</feature>
<organism evidence="2 3">
    <name type="scientific">Auraticoccus cholistanensis</name>
    <dbReference type="NCBI Taxonomy" id="2656650"/>
    <lineage>
        <taxon>Bacteria</taxon>
        <taxon>Bacillati</taxon>
        <taxon>Actinomycetota</taxon>
        <taxon>Actinomycetes</taxon>
        <taxon>Propionibacteriales</taxon>
        <taxon>Propionibacteriaceae</taxon>
        <taxon>Auraticoccus</taxon>
    </lineage>
</organism>
<dbReference type="RefSeq" id="WP_156608576.1">
    <property type="nucleotide sequence ID" value="NZ_WPCU01000004.1"/>
</dbReference>
<proteinExistence type="predicted"/>
<dbReference type="AlphaFoldDB" id="A0A6A9URG2"/>
<evidence type="ECO:0000313" key="3">
    <source>
        <dbReference type="Proteomes" id="UP000435304"/>
    </source>
</evidence>
<dbReference type="Proteomes" id="UP000435304">
    <property type="component" value="Unassembled WGS sequence"/>
</dbReference>
<protein>
    <submittedName>
        <fullName evidence="2">Uncharacterized protein</fullName>
    </submittedName>
</protein>
<feature type="transmembrane region" description="Helical" evidence="1">
    <location>
        <begin position="113"/>
        <end position="132"/>
    </location>
</feature>
<name>A0A6A9URG2_9ACTN</name>
<feature type="transmembrane region" description="Helical" evidence="1">
    <location>
        <begin position="12"/>
        <end position="31"/>
    </location>
</feature>
<keyword evidence="3" id="KW-1185">Reference proteome</keyword>
<reference evidence="2 3" key="1">
    <citation type="submission" date="2019-12" db="EMBL/GenBank/DDBJ databases">
        <title>Auraticoccus cholistani sp. nov., an actinomycete isolated from soil of Cholistan desert.</title>
        <authorList>
            <person name="Cheema M.T."/>
        </authorList>
    </citation>
    <scope>NUCLEOTIDE SEQUENCE [LARGE SCALE GENOMIC DNA]</scope>
    <source>
        <strain evidence="2 3">F435</strain>
    </source>
</reference>
<keyword evidence="1" id="KW-0812">Transmembrane</keyword>
<accession>A0A6A9URG2</accession>
<sequence length="239" mass="26331">MRITIPPWQDHLGLLVGFAAIFATAINVLAFSRWHPEVALAVVHNVSTSTVLIGAAMATLPTVLAILLQVALMYLFARIARREGTNLVIVLTTFTLLLFAVVALPVFQLGLAVLAGALAALLARWFGIPYSTDSGKFTLTRYEFLFVALLPQLVGAAMVGIAWMPTENLRFEKGSTIVAYVLREGEGEAVILLDRPRIVQYVRNNKLLDREVCSGRQDWYLQTMPDAVTPERLPPCTRP</sequence>